<name>A0A6I4LUB1_9SPHN</name>
<evidence type="ECO:0000313" key="1">
    <source>
        <dbReference type="EMBL" id="MVZ96601.1"/>
    </source>
</evidence>
<evidence type="ECO:0000313" key="2">
    <source>
        <dbReference type="Proteomes" id="UP000471147"/>
    </source>
</evidence>
<dbReference type="OrthoDB" id="8557083at2"/>
<dbReference type="AlphaFoldDB" id="A0A6I4LUB1"/>
<keyword evidence="2" id="KW-1185">Reference proteome</keyword>
<sequence length="255" mass="28864">MIKQLAGGATALIDRRCQFDKAVFILGHMRCGSTALSHILCSHEQISGYGEAHIRYKDRSALGLLILNQIKRNGHLSSSKYLFDKILHSRYDSDVSDHFFNSYAIFIIREPINTIKSIGKLFKLIGSNEYSNDVFIADYYEERLSTLIRNWEKFPFSQKIGISFQQLTSDTDNMLDQISNMIGLEPALTNKYEQPKNKLGHGAGDPLTSHKYNKIISDNISTTSTDVAHNINLPESRITELDSLYQHALSVVTQM</sequence>
<reference evidence="1 2" key="1">
    <citation type="submission" date="2019-01" db="EMBL/GenBank/DDBJ databases">
        <title>Sphingorhabdus lacus sp.nov., isolated from an oligotrophic freshwater lake.</title>
        <authorList>
            <person name="Park M."/>
        </authorList>
    </citation>
    <scope>NUCLEOTIDE SEQUENCE [LARGE SCALE GENOMIC DNA]</scope>
    <source>
        <strain evidence="1 2">IMCC26285</strain>
    </source>
</reference>
<dbReference type="Gene3D" id="3.40.50.300">
    <property type="entry name" value="P-loop containing nucleotide triphosphate hydrolases"/>
    <property type="match status" value="1"/>
</dbReference>
<dbReference type="RefSeq" id="WP_160352568.1">
    <property type="nucleotide sequence ID" value="NZ_SDWJ01000001.1"/>
</dbReference>
<dbReference type="InterPro" id="IPR027417">
    <property type="entry name" value="P-loop_NTPase"/>
</dbReference>
<protein>
    <submittedName>
        <fullName evidence="1">Sulfotransferase family protein</fullName>
    </submittedName>
</protein>
<dbReference type="EMBL" id="SDWJ01000001">
    <property type="protein sequence ID" value="MVZ96601.1"/>
    <property type="molecule type" value="Genomic_DNA"/>
</dbReference>
<dbReference type="GO" id="GO:0016740">
    <property type="term" value="F:transferase activity"/>
    <property type="evidence" value="ECO:0007669"/>
    <property type="project" value="UniProtKB-KW"/>
</dbReference>
<accession>A0A6I4LUB1</accession>
<dbReference type="Proteomes" id="UP000471147">
    <property type="component" value="Unassembled WGS sequence"/>
</dbReference>
<proteinExistence type="predicted"/>
<organism evidence="1 2">
    <name type="scientific">Sphingorhabdus profundilacus</name>
    <dbReference type="NCBI Taxonomy" id="2509718"/>
    <lineage>
        <taxon>Bacteria</taxon>
        <taxon>Pseudomonadati</taxon>
        <taxon>Pseudomonadota</taxon>
        <taxon>Alphaproteobacteria</taxon>
        <taxon>Sphingomonadales</taxon>
        <taxon>Sphingomonadaceae</taxon>
        <taxon>Sphingorhabdus</taxon>
    </lineage>
</organism>
<keyword evidence="1" id="KW-0808">Transferase</keyword>
<comment type="caution">
    <text evidence="1">The sequence shown here is derived from an EMBL/GenBank/DDBJ whole genome shotgun (WGS) entry which is preliminary data.</text>
</comment>
<gene>
    <name evidence="1" type="ORF">EUU23_02635</name>
</gene>
<dbReference type="SUPFAM" id="SSF52540">
    <property type="entry name" value="P-loop containing nucleoside triphosphate hydrolases"/>
    <property type="match status" value="1"/>
</dbReference>